<evidence type="ECO:0000313" key="7">
    <source>
        <dbReference type="EMBL" id="MBB4929517.1"/>
    </source>
</evidence>
<dbReference type="GO" id="GO:0000976">
    <property type="term" value="F:transcription cis-regulatory region binding"/>
    <property type="evidence" value="ECO:0007669"/>
    <property type="project" value="TreeGrafter"/>
</dbReference>
<reference evidence="7 8" key="1">
    <citation type="submission" date="2020-08" db="EMBL/GenBank/DDBJ databases">
        <title>Sequencing the genomes of 1000 actinobacteria strains.</title>
        <authorList>
            <person name="Klenk H.-P."/>
        </authorList>
    </citation>
    <scope>NUCLEOTIDE SEQUENCE [LARGE SCALE GENOMIC DNA]</scope>
    <source>
        <strain evidence="7 8">DSM 102030</strain>
    </source>
</reference>
<dbReference type="InterPro" id="IPR001647">
    <property type="entry name" value="HTH_TetR"/>
</dbReference>
<dbReference type="PROSITE" id="PS01081">
    <property type="entry name" value="HTH_TETR_1"/>
    <property type="match status" value="1"/>
</dbReference>
<dbReference type="Pfam" id="PF00440">
    <property type="entry name" value="TetR_N"/>
    <property type="match status" value="1"/>
</dbReference>
<evidence type="ECO:0000259" key="6">
    <source>
        <dbReference type="PROSITE" id="PS50977"/>
    </source>
</evidence>
<gene>
    <name evidence="7" type="ORF">F4561_000337</name>
</gene>
<proteinExistence type="predicted"/>
<dbReference type="PRINTS" id="PR00455">
    <property type="entry name" value="HTHTETR"/>
</dbReference>
<feature type="DNA-binding region" description="H-T-H motif" evidence="4">
    <location>
        <begin position="47"/>
        <end position="66"/>
    </location>
</feature>
<dbReference type="EMBL" id="JACHJT010000001">
    <property type="protein sequence ID" value="MBB4929517.1"/>
    <property type="molecule type" value="Genomic_DNA"/>
</dbReference>
<comment type="caution">
    <text evidence="7">The sequence shown here is derived from an EMBL/GenBank/DDBJ whole genome shotgun (WGS) entry which is preliminary data.</text>
</comment>
<keyword evidence="8" id="KW-1185">Reference proteome</keyword>
<evidence type="ECO:0000313" key="8">
    <source>
        <dbReference type="Proteomes" id="UP000523007"/>
    </source>
</evidence>
<dbReference type="InterPro" id="IPR009057">
    <property type="entry name" value="Homeodomain-like_sf"/>
</dbReference>
<protein>
    <submittedName>
        <fullName evidence="7">AcrR family transcriptional regulator</fullName>
    </submittedName>
</protein>
<dbReference type="PROSITE" id="PS50977">
    <property type="entry name" value="HTH_TETR_2"/>
    <property type="match status" value="1"/>
</dbReference>
<dbReference type="GO" id="GO:0003700">
    <property type="term" value="F:DNA-binding transcription factor activity"/>
    <property type="evidence" value="ECO:0007669"/>
    <property type="project" value="TreeGrafter"/>
</dbReference>
<dbReference type="RefSeq" id="WP_184574077.1">
    <property type="nucleotide sequence ID" value="NZ_JACHJT010000001.1"/>
</dbReference>
<organism evidence="7 8">
    <name type="scientific">Lipingzhangella halophila</name>
    <dbReference type="NCBI Taxonomy" id="1783352"/>
    <lineage>
        <taxon>Bacteria</taxon>
        <taxon>Bacillati</taxon>
        <taxon>Actinomycetota</taxon>
        <taxon>Actinomycetes</taxon>
        <taxon>Streptosporangiales</taxon>
        <taxon>Nocardiopsidaceae</taxon>
        <taxon>Lipingzhangella</taxon>
    </lineage>
</organism>
<sequence>MTADHSAGADAADPAPRTKAQQREATMRELIAAGRELFARNGFGAVSLAELTQRAGVTKGALYHHFGSKMGLFRAVVAEVQYDVGARVAAAAEATPDPWTRLTSGCAAFLAASSDREVQQIMLVDGPAVLGWSEWRAMDEAASERHLTEALTELVEDGTIAHQPVRPLVHLLSGAMNEAALWLARSGDPKDLSDTVAALTRLLESLRAEGAPGPGPAGQ</sequence>
<dbReference type="Proteomes" id="UP000523007">
    <property type="component" value="Unassembled WGS sequence"/>
</dbReference>
<keyword evidence="3" id="KW-0804">Transcription</keyword>
<dbReference type="SUPFAM" id="SSF46689">
    <property type="entry name" value="Homeodomain-like"/>
    <property type="match status" value="1"/>
</dbReference>
<keyword evidence="1" id="KW-0805">Transcription regulation</keyword>
<dbReference type="InterPro" id="IPR049484">
    <property type="entry name" value="Rv0078-like_C"/>
</dbReference>
<dbReference type="PANTHER" id="PTHR30055:SF234">
    <property type="entry name" value="HTH-TYPE TRANSCRIPTIONAL REGULATOR BETI"/>
    <property type="match status" value="1"/>
</dbReference>
<evidence type="ECO:0000256" key="3">
    <source>
        <dbReference type="ARBA" id="ARBA00023163"/>
    </source>
</evidence>
<dbReference type="AlphaFoldDB" id="A0A7W7W048"/>
<accession>A0A7W7W048</accession>
<name>A0A7W7W048_9ACTN</name>
<keyword evidence="2 4" id="KW-0238">DNA-binding</keyword>
<feature type="domain" description="HTH tetR-type" evidence="6">
    <location>
        <begin position="24"/>
        <end position="84"/>
    </location>
</feature>
<dbReference type="PANTHER" id="PTHR30055">
    <property type="entry name" value="HTH-TYPE TRANSCRIPTIONAL REGULATOR RUTR"/>
    <property type="match status" value="1"/>
</dbReference>
<evidence type="ECO:0000256" key="5">
    <source>
        <dbReference type="SAM" id="MobiDB-lite"/>
    </source>
</evidence>
<evidence type="ECO:0000256" key="1">
    <source>
        <dbReference type="ARBA" id="ARBA00023015"/>
    </source>
</evidence>
<evidence type="ECO:0000256" key="2">
    <source>
        <dbReference type="ARBA" id="ARBA00023125"/>
    </source>
</evidence>
<dbReference type="Gene3D" id="1.10.357.10">
    <property type="entry name" value="Tetracycline Repressor, domain 2"/>
    <property type="match status" value="1"/>
</dbReference>
<evidence type="ECO:0000256" key="4">
    <source>
        <dbReference type="PROSITE-ProRule" id="PRU00335"/>
    </source>
</evidence>
<dbReference type="Pfam" id="PF21351">
    <property type="entry name" value="TetR_C_41"/>
    <property type="match status" value="1"/>
</dbReference>
<dbReference type="InterPro" id="IPR050109">
    <property type="entry name" value="HTH-type_TetR-like_transc_reg"/>
</dbReference>
<dbReference type="InterPro" id="IPR023772">
    <property type="entry name" value="DNA-bd_HTH_TetR-type_CS"/>
</dbReference>
<feature type="region of interest" description="Disordered" evidence="5">
    <location>
        <begin position="1"/>
        <end position="24"/>
    </location>
</feature>